<name>A0A8H7QK33_9FUNG</name>
<sequence>MTKMTEEMLNETELLIQALLSEYNDEENINDGSAETFANVSKEYRDAPVKSGLMEEFVWNTVSNVEEEEVEADAEGSYETDFPVPSFEDTVGSSETVVSMKEAFRKEFLTKKTFADKNSARAEIQEFCKAQNIRFETLRSDKVYIKLVCKHFGDYRSTRGVKKDGNDDEGGFKRPNRNTGKVGCTAFIHLKMDVKDVQKRWFVSKTCFEHTHPVSNNRKMYHVNRKLEAADQEFAIKMMQSGSTPSAVLEEEYRDLQSTREALSQQTMLLDSVIMAKISLIKMNVTRFALENIKSELVEMRLASEDQKHKSHVVHEEKPRLFSLRRNYNLPCRHSLAKLLFETNGVIPLKVISKPETVAEIKQDKPEPTVCSDYPNSPQSCLMLRLEKFSLLLKTVSSQQESEDFIKRIDALYDELVETINSNPGLIQQLHPLDAAQILALVNPQGDGNCWFRAVSLGLFGHEEGWVRLDIEYLETKLNTNKSPCLDSTDYFMWFDTVGCPQLVADTFKRPVVLLSSSPRIFKETGIEYDNEGNVVYNKSIQTLFLFSS</sequence>
<evidence type="ECO:0000313" key="1">
    <source>
        <dbReference type="EMBL" id="KAG2193797.1"/>
    </source>
</evidence>
<comment type="caution">
    <text evidence="1">The sequence shown here is derived from an EMBL/GenBank/DDBJ whole genome shotgun (WGS) entry which is preliminary data.</text>
</comment>
<organism evidence="1 2">
    <name type="scientific">Mucor saturninus</name>
    <dbReference type="NCBI Taxonomy" id="64648"/>
    <lineage>
        <taxon>Eukaryota</taxon>
        <taxon>Fungi</taxon>
        <taxon>Fungi incertae sedis</taxon>
        <taxon>Mucoromycota</taxon>
        <taxon>Mucoromycotina</taxon>
        <taxon>Mucoromycetes</taxon>
        <taxon>Mucorales</taxon>
        <taxon>Mucorineae</taxon>
        <taxon>Mucoraceae</taxon>
        <taxon>Mucor</taxon>
    </lineage>
</organism>
<evidence type="ECO:0008006" key="3">
    <source>
        <dbReference type="Google" id="ProtNLM"/>
    </source>
</evidence>
<dbReference type="CDD" id="cd22744">
    <property type="entry name" value="OTU"/>
    <property type="match status" value="1"/>
</dbReference>
<gene>
    <name evidence="1" type="ORF">INT47_009939</name>
</gene>
<proteinExistence type="predicted"/>
<reference evidence="1" key="1">
    <citation type="submission" date="2020-12" db="EMBL/GenBank/DDBJ databases">
        <title>Metabolic potential, ecology and presence of endohyphal bacteria is reflected in genomic diversity of Mucoromycotina.</title>
        <authorList>
            <person name="Muszewska A."/>
            <person name="Okrasinska A."/>
            <person name="Steczkiewicz K."/>
            <person name="Drgas O."/>
            <person name="Orlowska M."/>
            <person name="Perlinska-Lenart U."/>
            <person name="Aleksandrzak-Piekarczyk T."/>
            <person name="Szatraj K."/>
            <person name="Zielenkiewicz U."/>
            <person name="Pilsyk S."/>
            <person name="Malc E."/>
            <person name="Mieczkowski P."/>
            <person name="Kruszewska J.S."/>
            <person name="Biernat P."/>
            <person name="Pawlowska J."/>
        </authorList>
    </citation>
    <scope>NUCLEOTIDE SEQUENCE</scope>
    <source>
        <strain evidence="1">WA0000017839</strain>
    </source>
</reference>
<dbReference type="OrthoDB" id="6066315at2759"/>
<dbReference type="EMBL" id="JAEPRD010000216">
    <property type="protein sequence ID" value="KAG2193797.1"/>
    <property type="molecule type" value="Genomic_DNA"/>
</dbReference>
<evidence type="ECO:0000313" key="2">
    <source>
        <dbReference type="Proteomes" id="UP000603453"/>
    </source>
</evidence>
<dbReference type="AlphaFoldDB" id="A0A8H7QK33"/>
<keyword evidence="2" id="KW-1185">Reference proteome</keyword>
<accession>A0A8H7QK33</accession>
<dbReference type="Proteomes" id="UP000603453">
    <property type="component" value="Unassembled WGS sequence"/>
</dbReference>
<protein>
    <recommendedName>
        <fullName evidence="3">OTU domain-containing protein</fullName>
    </recommendedName>
</protein>